<feature type="region of interest" description="Disordered" evidence="1">
    <location>
        <begin position="434"/>
        <end position="498"/>
    </location>
</feature>
<protein>
    <recommendedName>
        <fullName evidence="3">Aminotransferase-like plant mobile domain-containing protein</fullName>
    </recommendedName>
</protein>
<reference evidence="2" key="1">
    <citation type="submission" date="2018-02" db="EMBL/GenBank/DDBJ databases">
        <authorList>
            <person name="Cohen D.B."/>
            <person name="Kent A.D."/>
        </authorList>
    </citation>
    <scope>NUCLEOTIDE SEQUENCE</scope>
</reference>
<name>A0A2N9J0F2_FAGSY</name>
<sequence length="498" mass="54742">MASIDVNTPAGNIEVAPRIRHHCIVSKLMDVNKSLSEECKSQLQTTPFGWLLNLHCNIEASGRILEVMATSWNADARAFQVGDRLIPFTLYDIALILGLPVRGEPIDCNQVSFWGAVYDFLVSGLSRAASSMQAKKGRGNLHIQGCTALLQIWACEHLGVGQKNAEINQPFPRFLAWTHQRMYTKKAREAFSNSANVLSVLVAMPWEQEFNVVEEAMETLQETHGSSHPTISRDDGAGPSNIPQTPSNQLQLELQAERAEREALARQESSPNIQQNQTAPSQNQPPPSPSQSQPPPSQNQPPPSQSQLPIQTPIVDLPSSPSKAVKRDKAAKRGKAAKKKAKVAVVDLASSPSKRDNAGEAAAAVVDLWVDAHFLYQPTAADEAVLADFRKKWGGAKRRATRRRPNEVDSNEVAISTETYELTGREVSSLLGDQAQDDGSSVTHAGGGHFQGCPYAKTHRKRPPSTVHKLHNKRTWRDYDPGYESVNLNTKRQKNKKG</sequence>
<dbReference type="GO" id="GO:0010073">
    <property type="term" value="P:meristem maintenance"/>
    <property type="evidence" value="ECO:0007669"/>
    <property type="project" value="InterPro"/>
</dbReference>
<dbReference type="PANTHER" id="PTHR46033:SF1">
    <property type="entry name" value="PROTEIN MAIN-LIKE 2"/>
    <property type="match status" value="1"/>
</dbReference>
<proteinExistence type="predicted"/>
<feature type="region of interest" description="Disordered" evidence="1">
    <location>
        <begin position="219"/>
        <end position="341"/>
    </location>
</feature>
<feature type="compositionally biased region" description="Basic and acidic residues" evidence="1">
    <location>
        <begin position="255"/>
        <end position="265"/>
    </location>
</feature>
<accession>A0A2N9J0F2</accession>
<feature type="compositionally biased region" description="Basic residues" evidence="1">
    <location>
        <begin position="457"/>
        <end position="474"/>
    </location>
</feature>
<feature type="compositionally biased region" description="Basic residues" evidence="1">
    <location>
        <begin position="324"/>
        <end position="341"/>
    </location>
</feature>
<dbReference type="PANTHER" id="PTHR46033">
    <property type="entry name" value="PROTEIN MAIN-LIKE 2"/>
    <property type="match status" value="1"/>
</dbReference>
<evidence type="ECO:0000256" key="1">
    <source>
        <dbReference type="SAM" id="MobiDB-lite"/>
    </source>
</evidence>
<feature type="compositionally biased region" description="Pro residues" evidence="1">
    <location>
        <begin position="283"/>
        <end position="304"/>
    </location>
</feature>
<dbReference type="EMBL" id="OIVN01006287">
    <property type="protein sequence ID" value="SPD29791.1"/>
    <property type="molecule type" value="Genomic_DNA"/>
</dbReference>
<evidence type="ECO:0008006" key="3">
    <source>
        <dbReference type="Google" id="ProtNLM"/>
    </source>
</evidence>
<dbReference type="AlphaFoldDB" id="A0A2N9J0F2"/>
<dbReference type="InterPro" id="IPR044824">
    <property type="entry name" value="MAIN-like"/>
</dbReference>
<evidence type="ECO:0000313" key="2">
    <source>
        <dbReference type="EMBL" id="SPD29791.1"/>
    </source>
</evidence>
<organism evidence="2">
    <name type="scientific">Fagus sylvatica</name>
    <name type="common">Beechnut</name>
    <dbReference type="NCBI Taxonomy" id="28930"/>
    <lineage>
        <taxon>Eukaryota</taxon>
        <taxon>Viridiplantae</taxon>
        <taxon>Streptophyta</taxon>
        <taxon>Embryophyta</taxon>
        <taxon>Tracheophyta</taxon>
        <taxon>Spermatophyta</taxon>
        <taxon>Magnoliopsida</taxon>
        <taxon>eudicotyledons</taxon>
        <taxon>Gunneridae</taxon>
        <taxon>Pentapetalae</taxon>
        <taxon>rosids</taxon>
        <taxon>fabids</taxon>
        <taxon>Fagales</taxon>
        <taxon>Fagaceae</taxon>
        <taxon>Fagus</taxon>
    </lineage>
</organism>
<gene>
    <name evidence="2" type="ORF">FSB_LOCUS57673</name>
</gene>
<feature type="compositionally biased region" description="Polar residues" evidence="1">
    <location>
        <begin position="220"/>
        <end position="230"/>
    </location>
</feature>